<organism evidence="9 10">
    <name type="scientific">Phytoactinopolyspora mesophila</name>
    <dbReference type="NCBI Taxonomy" id="2650750"/>
    <lineage>
        <taxon>Bacteria</taxon>
        <taxon>Bacillati</taxon>
        <taxon>Actinomycetota</taxon>
        <taxon>Actinomycetes</taxon>
        <taxon>Jiangellales</taxon>
        <taxon>Jiangellaceae</taxon>
        <taxon>Phytoactinopolyspora</taxon>
    </lineage>
</organism>
<keyword evidence="2" id="KW-0285">Flavoprotein</keyword>
<evidence type="ECO:0000256" key="4">
    <source>
        <dbReference type="ARBA" id="ARBA00023002"/>
    </source>
</evidence>
<dbReference type="Proteomes" id="UP000460435">
    <property type="component" value="Unassembled WGS sequence"/>
</dbReference>
<accession>A0A7K3M9D4</accession>
<keyword evidence="3" id="KW-0274">FAD</keyword>
<keyword evidence="6" id="KW-0472">Membrane</keyword>
<protein>
    <submittedName>
        <fullName evidence="9">NAD(P)/FAD-dependent oxidoreductase</fullName>
    </submittedName>
</protein>
<comment type="similarity">
    <text evidence="1">Belongs to the NADH dehydrogenase family.</text>
</comment>
<reference evidence="9 10" key="1">
    <citation type="submission" date="2019-11" db="EMBL/GenBank/DDBJ databases">
        <authorList>
            <person name="Li X.-J."/>
            <person name="Feng X.-M."/>
        </authorList>
    </citation>
    <scope>NUCLEOTIDE SEQUENCE [LARGE SCALE GENOMIC DNA]</scope>
    <source>
        <strain evidence="9 10">XMNu-373</strain>
    </source>
</reference>
<keyword evidence="5" id="KW-0520">NAD</keyword>
<evidence type="ECO:0000256" key="3">
    <source>
        <dbReference type="ARBA" id="ARBA00022827"/>
    </source>
</evidence>
<dbReference type="PRINTS" id="PR00368">
    <property type="entry name" value="FADPNR"/>
</dbReference>
<dbReference type="Gene3D" id="3.50.50.100">
    <property type="match status" value="1"/>
</dbReference>
<dbReference type="InterPro" id="IPR045024">
    <property type="entry name" value="NDH-2"/>
</dbReference>
<keyword evidence="4" id="KW-0560">Oxidoreductase</keyword>
<dbReference type="GO" id="GO:0003954">
    <property type="term" value="F:NADH dehydrogenase activity"/>
    <property type="evidence" value="ECO:0007669"/>
    <property type="project" value="InterPro"/>
</dbReference>
<feature type="domain" description="FAD/NAD(P)-binding" evidence="7">
    <location>
        <begin position="8"/>
        <end position="321"/>
    </location>
</feature>
<dbReference type="InterPro" id="IPR036188">
    <property type="entry name" value="FAD/NAD-bd_sf"/>
</dbReference>
<dbReference type="Pfam" id="PF07992">
    <property type="entry name" value="Pyr_redox_2"/>
    <property type="match status" value="1"/>
</dbReference>
<feature type="transmembrane region" description="Helical" evidence="6">
    <location>
        <begin position="6"/>
        <end position="25"/>
    </location>
</feature>
<evidence type="ECO:0000256" key="5">
    <source>
        <dbReference type="ARBA" id="ARBA00023027"/>
    </source>
</evidence>
<name>A0A7K3M9D4_9ACTN</name>
<evidence type="ECO:0000313" key="10">
    <source>
        <dbReference type="Proteomes" id="UP000460435"/>
    </source>
</evidence>
<evidence type="ECO:0000259" key="8">
    <source>
        <dbReference type="Pfam" id="PF22366"/>
    </source>
</evidence>
<evidence type="ECO:0000256" key="2">
    <source>
        <dbReference type="ARBA" id="ARBA00022630"/>
    </source>
</evidence>
<gene>
    <name evidence="9" type="ORF">F7O44_22730</name>
</gene>
<feature type="domain" description="External alternative NADH-ubiquinone oxidoreductase-like C-terminal" evidence="8">
    <location>
        <begin position="357"/>
        <end position="417"/>
    </location>
</feature>
<dbReference type="PANTHER" id="PTHR43706:SF45">
    <property type="entry name" value="NADH DEHYDROGENASE-LIKE PROTEIN RV1812C"/>
    <property type="match status" value="1"/>
</dbReference>
<proteinExistence type="inferred from homology"/>
<sequence>MTRDRVPHILILGGGYVGMYTALGLQKKLRRGQARITVVDPRSYMTYQPFLPEASAGALEPRHVVVPLRRVLRKCDVITGRITSIAHGDKAVTIEPEAGEPYQLEYDILVVALGSIPRTLPIPGLADNGIGFKQVEEAIALRNHVLDRLDIAASTTDEDVRRRALTFVFVGGGFAGAEALGELENMAQYARRYYPQIGAKDMRWVLVDAADRILPEVGDEMGVYTVEELSKRGIEIRLKTFLESCVDGHVVLSKGKPFDADTIVWTAGVKANPVLADSDLPIDDRGRVSCAATMRVAGLDDAWAAGDNAAVPDLTDDDPDALCAPNAQHAVRQAKLLAKNIAATLNGGQPKEYRHKYVGSVASLGLYKGVAHVYGVKVKGFPAWFMHRTYHMSKMPTFNRKARVLVDWTMALLFRREVVTLGRMRMPREEFRRAATPKRSQRDGSN</sequence>
<dbReference type="SUPFAM" id="SSF51905">
    <property type="entry name" value="FAD/NAD(P)-binding domain"/>
    <property type="match status" value="1"/>
</dbReference>
<dbReference type="Pfam" id="PF22366">
    <property type="entry name" value="NDH2_C"/>
    <property type="match status" value="1"/>
</dbReference>
<dbReference type="EMBL" id="WLZY01000009">
    <property type="protein sequence ID" value="NDL59894.1"/>
    <property type="molecule type" value="Genomic_DNA"/>
</dbReference>
<evidence type="ECO:0000256" key="1">
    <source>
        <dbReference type="ARBA" id="ARBA00005272"/>
    </source>
</evidence>
<dbReference type="InterPro" id="IPR054585">
    <property type="entry name" value="NDH2-like_C"/>
</dbReference>
<evidence type="ECO:0000259" key="7">
    <source>
        <dbReference type="Pfam" id="PF07992"/>
    </source>
</evidence>
<keyword evidence="6" id="KW-0812">Transmembrane</keyword>
<keyword evidence="6" id="KW-1133">Transmembrane helix</keyword>
<keyword evidence="10" id="KW-1185">Reference proteome</keyword>
<dbReference type="InterPro" id="IPR023753">
    <property type="entry name" value="FAD/NAD-binding_dom"/>
</dbReference>
<dbReference type="PANTHER" id="PTHR43706">
    <property type="entry name" value="NADH DEHYDROGENASE"/>
    <property type="match status" value="1"/>
</dbReference>
<comment type="caution">
    <text evidence="9">The sequence shown here is derived from an EMBL/GenBank/DDBJ whole genome shotgun (WGS) entry which is preliminary data.</text>
</comment>
<dbReference type="RefSeq" id="WP_162452608.1">
    <property type="nucleotide sequence ID" value="NZ_WLZY01000009.1"/>
</dbReference>
<dbReference type="AlphaFoldDB" id="A0A7K3M9D4"/>
<evidence type="ECO:0000313" key="9">
    <source>
        <dbReference type="EMBL" id="NDL59894.1"/>
    </source>
</evidence>
<evidence type="ECO:0000256" key="6">
    <source>
        <dbReference type="SAM" id="Phobius"/>
    </source>
</evidence>